<dbReference type="Proteomes" id="UP000005850">
    <property type="component" value="Chromosome"/>
</dbReference>
<name>A0A075R2X7_BRELA</name>
<dbReference type="AlphaFoldDB" id="A0A075R2X7"/>
<organism evidence="1 2">
    <name type="scientific">Brevibacillus laterosporus LMG 15441</name>
    <dbReference type="NCBI Taxonomy" id="1042163"/>
    <lineage>
        <taxon>Bacteria</taxon>
        <taxon>Bacillati</taxon>
        <taxon>Bacillota</taxon>
        <taxon>Bacilli</taxon>
        <taxon>Bacillales</taxon>
        <taxon>Paenibacillaceae</taxon>
        <taxon>Brevibacillus</taxon>
    </lineage>
</organism>
<proteinExistence type="predicted"/>
<dbReference type="RefSeq" id="WP_003338558.1">
    <property type="nucleotide sequence ID" value="NZ_CP007806.1"/>
</dbReference>
<reference evidence="1 2" key="1">
    <citation type="journal article" date="2011" name="J. Bacteriol.">
        <title>Genome sequence of Brevibacillus laterosporus LMG 15441, a pathogen of invertebrates.</title>
        <authorList>
            <person name="Djukic M."/>
            <person name="Poehlein A."/>
            <person name="Thurmer A."/>
            <person name="Daniel R."/>
        </authorList>
    </citation>
    <scope>NUCLEOTIDE SEQUENCE [LARGE SCALE GENOMIC DNA]</scope>
    <source>
        <strain evidence="1 2">LMG 15441</strain>
    </source>
</reference>
<accession>A0A075R2X7</accession>
<dbReference type="HOGENOM" id="CLU_212529_0_0_9"/>
<dbReference type="EMBL" id="CP007806">
    <property type="protein sequence ID" value="AIG26239.1"/>
    <property type="molecule type" value="Genomic_DNA"/>
</dbReference>
<dbReference type="KEGG" id="blr:BRLA_c019180"/>
<protein>
    <submittedName>
        <fullName evidence="1">Uncharacterized protein</fullName>
    </submittedName>
</protein>
<evidence type="ECO:0000313" key="2">
    <source>
        <dbReference type="Proteomes" id="UP000005850"/>
    </source>
</evidence>
<keyword evidence="2" id="KW-1185">Reference proteome</keyword>
<sequence>MDKSKVIEAYRLGLINLQECGQILGAETRQLENLVMQKRLYYREQADRLITIDHL</sequence>
<dbReference type="STRING" id="1042163.BRLA_c019180"/>
<gene>
    <name evidence="1" type="ORF">BRLA_c019180</name>
</gene>
<evidence type="ECO:0000313" key="1">
    <source>
        <dbReference type="EMBL" id="AIG26239.1"/>
    </source>
</evidence>